<feature type="transmembrane region" description="Helical" evidence="16">
    <location>
        <begin position="136"/>
        <end position="156"/>
    </location>
</feature>
<evidence type="ECO:0000256" key="13">
    <source>
        <dbReference type="ARBA" id="ARBA00023136"/>
    </source>
</evidence>
<evidence type="ECO:0000256" key="1">
    <source>
        <dbReference type="ARBA" id="ARBA00004225"/>
    </source>
</evidence>
<comment type="similarity">
    <text evidence="2">Belongs to the complex I subunit 6 family.</text>
</comment>
<geneLocation type="mitochondrion" evidence="17"/>
<comment type="subcellular location">
    <subcellularLocation>
        <location evidence="1">Mitochondrion membrane</location>
        <topology evidence="1">Multi-pass membrane protein</topology>
    </subcellularLocation>
</comment>
<evidence type="ECO:0000256" key="14">
    <source>
        <dbReference type="ARBA" id="ARBA00031019"/>
    </source>
</evidence>
<evidence type="ECO:0000256" key="8">
    <source>
        <dbReference type="ARBA" id="ARBA00022967"/>
    </source>
</evidence>
<gene>
    <name evidence="17" type="primary">nad6</name>
</gene>
<dbReference type="PANTHER" id="PTHR11435">
    <property type="entry name" value="NADH UBIQUINONE OXIDOREDUCTASE SUBUNIT ND6"/>
    <property type="match status" value="1"/>
</dbReference>
<evidence type="ECO:0000256" key="3">
    <source>
        <dbReference type="ARBA" id="ARBA00012944"/>
    </source>
</evidence>
<evidence type="ECO:0000256" key="16">
    <source>
        <dbReference type="SAM" id="Phobius"/>
    </source>
</evidence>
<reference evidence="17" key="1">
    <citation type="submission" date="2012-06" db="EMBL/GenBank/DDBJ databases">
        <title>Mitogenomics of the Coleoptera under dense taxon sampling.</title>
        <authorList>
            <person name="Timmermans M.J.T.N."/>
            <person name="Lim J."/>
            <person name="Dodsworth S."/>
            <person name="Haran J."/>
            <person name="Ahrens D."/>
            <person name="Bocak L."/>
            <person name="London A."/>
            <person name="Culverwell L."/>
            <person name="Vogler A.P."/>
        </authorList>
    </citation>
    <scope>NUCLEOTIDE SEQUENCE</scope>
</reference>
<evidence type="ECO:0000256" key="10">
    <source>
        <dbReference type="ARBA" id="ARBA00022989"/>
    </source>
</evidence>
<protein>
    <recommendedName>
        <fullName evidence="4">NADH-ubiquinone oxidoreductase chain 6</fullName>
        <ecNumber evidence="3">7.1.1.2</ecNumber>
    </recommendedName>
    <alternativeName>
        <fullName evidence="14">NADH dehydrogenase subunit 6</fullName>
    </alternativeName>
</protein>
<keyword evidence="8" id="KW-1278">Translocase</keyword>
<feature type="transmembrane region" description="Helical" evidence="16">
    <location>
        <begin position="82"/>
        <end position="102"/>
    </location>
</feature>
<accession>A0A0S2MRB3</accession>
<comment type="catalytic activity">
    <reaction evidence="15">
        <text>a ubiquinone + NADH + 5 H(+)(in) = a ubiquinol + NAD(+) + 4 H(+)(out)</text>
        <dbReference type="Rhea" id="RHEA:29091"/>
        <dbReference type="Rhea" id="RHEA-COMP:9565"/>
        <dbReference type="Rhea" id="RHEA-COMP:9566"/>
        <dbReference type="ChEBI" id="CHEBI:15378"/>
        <dbReference type="ChEBI" id="CHEBI:16389"/>
        <dbReference type="ChEBI" id="CHEBI:17976"/>
        <dbReference type="ChEBI" id="CHEBI:57540"/>
        <dbReference type="ChEBI" id="CHEBI:57945"/>
        <dbReference type="EC" id="7.1.1.2"/>
    </reaction>
</comment>
<dbReference type="PANTHER" id="PTHR11435:SF1">
    <property type="entry name" value="NADH-UBIQUINONE OXIDOREDUCTASE CHAIN 6"/>
    <property type="match status" value="1"/>
</dbReference>
<feature type="transmembrane region" description="Helical" evidence="16">
    <location>
        <begin position="47"/>
        <end position="70"/>
    </location>
</feature>
<dbReference type="EC" id="7.1.1.2" evidence="3"/>
<feature type="transmembrane region" description="Helical" evidence="16">
    <location>
        <begin position="7"/>
        <end position="35"/>
    </location>
</feature>
<evidence type="ECO:0000256" key="5">
    <source>
        <dbReference type="ARBA" id="ARBA00022448"/>
    </source>
</evidence>
<organism evidence="17">
    <name type="scientific">Mikadonius gracilis</name>
    <dbReference type="NCBI Taxonomy" id="700435"/>
    <lineage>
        <taxon>Eukaryota</taxon>
        <taxon>Metazoa</taxon>
        <taxon>Ecdysozoa</taxon>
        <taxon>Arthropoda</taxon>
        <taxon>Hexapoda</taxon>
        <taxon>Insecta</taxon>
        <taxon>Pterygota</taxon>
        <taxon>Neoptera</taxon>
        <taxon>Endopterygota</taxon>
        <taxon>Coleoptera</taxon>
        <taxon>Polyphaga</taxon>
        <taxon>Cucujiformia</taxon>
        <taxon>Melandryidae</taxon>
        <taxon>Mikadonius</taxon>
    </lineage>
</organism>
<keyword evidence="10 16" id="KW-1133">Transmembrane helix</keyword>
<keyword evidence="12 17" id="KW-0496">Mitochondrion</keyword>
<keyword evidence="5" id="KW-0813">Transport</keyword>
<evidence type="ECO:0000256" key="6">
    <source>
        <dbReference type="ARBA" id="ARBA00022660"/>
    </source>
</evidence>
<keyword evidence="7 16" id="KW-0812">Transmembrane</keyword>
<proteinExistence type="inferred from homology"/>
<dbReference type="InterPro" id="IPR050269">
    <property type="entry name" value="ComplexI_Subunit6"/>
</dbReference>
<evidence type="ECO:0000256" key="4">
    <source>
        <dbReference type="ARBA" id="ARBA00021095"/>
    </source>
</evidence>
<sequence length="167" mass="19781">MLLLFSLNLLFSIIFITLTHPMSMGLILLIQTTIISLLTGYFNMNFWYSYIIFLIMIGGMLIIFIYMTSVASNEKFNFSFKYMYIIFISMLMFTIIYNLILFKMNINFLNNEMLNFNKILLINIPMNKYINFPTNIILLWMITYLFIALIATIKISNINYGPLRQMN</sequence>
<evidence type="ECO:0000256" key="2">
    <source>
        <dbReference type="ARBA" id="ARBA00005698"/>
    </source>
</evidence>
<dbReference type="EMBL" id="JX412823">
    <property type="protein sequence ID" value="ALO77262.1"/>
    <property type="molecule type" value="Genomic_DNA"/>
</dbReference>
<evidence type="ECO:0000256" key="7">
    <source>
        <dbReference type="ARBA" id="ARBA00022692"/>
    </source>
</evidence>
<keyword evidence="11" id="KW-0520">NAD</keyword>
<dbReference type="GO" id="GO:0008137">
    <property type="term" value="F:NADH dehydrogenase (ubiquinone) activity"/>
    <property type="evidence" value="ECO:0007669"/>
    <property type="project" value="UniProtKB-EC"/>
</dbReference>
<keyword evidence="13 16" id="KW-0472">Membrane</keyword>
<dbReference type="AlphaFoldDB" id="A0A0S2MRB3"/>
<keyword evidence="6" id="KW-0679">Respiratory chain</keyword>
<evidence type="ECO:0000256" key="11">
    <source>
        <dbReference type="ARBA" id="ARBA00023027"/>
    </source>
</evidence>
<evidence type="ECO:0000256" key="9">
    <source>
        <dbReference type="ARBA" id="ARBA00022982"/>
    </source>
</evidence>
<evidence type="ECO:0000256" key="15">
    <source>
        <dbReference type="ARBA" id="ARBA00049551"/>
    </source>
</evidence>
<name>A0A0S2MRB3_9CUCU</name>
<evidence type="ECO:0000256" key="12">
    <source>
        <dbReference type="ARBA" id="ARBA00023128"/>
    </source>
</evidence>
<keyword evidence="9" id="KW-0249">Electron transport</keyword>
<evidence type="ECO:0000313" key="17">
    <source>
        <dbReference type="EMBL" id="ALO77262.1"/>
    </source>
</evidence>
<dbReference type="GO" id="GO:0031966">
    <property type="term" value="C:mitochondrial membrane"/>
    <property type="evidence" value="ECO:0007669"/>
    <property type="project" value="UniProtKB-SubCell"/>
</dbReference>